<protein>
    <recommendedName>
        <fullName evidence="3">Telomeric single stranded DNA binding POT1/Cdc13 domain-containing protein</fullName>
    </recommendedName>
</protein>
<evidence type="ECO:0008006" key="3">
    <source>
        <dbReference type="Google" id="ProtNLM"/>
    </source>
</evidence>
<proteinExistence type="predicted"/>
<comment type="caution">
    <text evidence="1">The sequence shown here is derived from an EMBL/GenBank/DDBJ whole genome shotgun (WGS) entry which is preliminary data.</text>
</comment>
<evidence type="ECO:0000313" key="1">
    <source>
        <dbReference type="EMBL" id="GAU10847.1"/>
    </source>
</evidence>
<dbReference type="AlphaFoldDB" id="A0A1B5Z9P3"/>
<dbReference type="EMBL" id="BCLP01054753">
    <property type="protein sequence ID" value="GAU10847.1"/>
    <property type="molecule type" value="Genomic_DNA"/>
</dbReference>
<accession>A0A1B5Z9P3</accession>
<keyword evidence="2" id="KW-1185">Reference proteome</keyword>
<dbReference type="Gene3D" id="2.40.50.140">
    <property type="entry name" value="Nucleic acid-binding proteins"/>
    <property type="match status" value="1"/>
</dbReference>
<gene>
    <name evidence="1" type="ORF">TSUD_425630</name>
</gene>
<dbReference type="OrthoDB" id="10545370at2759"/>
<evidence type="ECO:0000313" key="2">
    <source>
        <dbReference type="Proteomes" id="UP000242715"/>
    </source>
</evidence>
<dbReference type="InterPro" id="IPR012340">
    <property type="entry name" value="NA-bd_OB-fold"/>
</dbReference>
<organism evidence="1 2">
    <name type="scientific">Trifolium subterraneum</name>
    <name type="common">Subterranean clover</name>
    <dbReference type="NCBI Taxonomy" id="3900"/>
    <lineage>
        <taxon>Eukaryota</taxon>
        <taxon>Viridiplantae</taxon>
        <taxon>Streptophyta</taxon>
        <taxon>Embryophyta</taxon>
        <taxon>Tracheophyta</taxon>
        <taxon>Spermatophyta</taxon>
        <taxon>Magnoliopsida</taxon>
        <taxon>eudicotyledons</taxon>
        <taxon>Gunneridae</taxon>
        <taxon>Pentapetalae</taxon>
        <taxon>rosids</taxon>
        <taxon>fabids</taxon>
        <taxon>Fabales</taxon>
        <taxon>Fabaceae</taxon>
        <taxon>Papilionoideae</taxon>
        <taxon>50 kb inversion clade</taxon>
        <taxon>NPAAA clade</taxon>
        <taxon>Hologalegina</taxon>
        <taxon>IRL clade</taxon>
        <taxon>Trifolieae</taxon>
        <taxon>Trifolium</taxon>
    </lineage>
</organism>
<dbReference type="Proteomes" id="UP000242715">
    <property type="component" value="Unassembled WGS sequence"/>
</dbReference>
<feature type="non-terminal residue" evidence="1">
    <location>
        <position position="1"/>
    </location>
</feature>
<reference evidence="2" key="1">
    <citation type="journal article" date="2017" name="Front. Plant Sci.">
        <title>Climate Clever Clovers: New Paradigm to Reduce the Environmental Footprint of Ruminants by Breeding Low Methanogenic Forages Utilizing Haplotype Variation.</title>
        <authorList>
            <person name="Kaur P."/>
            <person name="Appels R."/>
            <person name="Bayer P.E."/>
            <person name="Keeble-Gagnere G."/>
            <person name="Wang J."/>
            <person name="Hirakawa H."/>
            <person name="Shirasawa K."/>
            <person name="Vercoe P."/>
            <person name="Stefanova K."/>
            <person name="Durmic Z."/>
            <person name="Nichols P."/>
            <person name="Revell C."/>
            <person name="Isobe S.N."/>
            <person name="Edwards D."/>
            <person name="Erskine W."/>
        </authorList>
    </citation>
    <scope>NUCLEOTIDE SEQUENCE [LARGE SCALE GENOMIC DNA]</scope>
    <source>
        <strain evidence="2">cv. Daliak</strain>
    </source>
</reference>
<sequence>VVGVLTSVQHDKNFFPDGKVTQSVTLQLDDQRRSLCCELSGRLVDEFKKSVDSSAGGLPVVVLQFMKITISQGFCVNFSRF</sequence>
<name>A0A1B5Z9P3_TRISU</name>